<dbReference type="KEGG" id="gms:SOIL9_72460"/>
<proteinExistence type="predicted"/>
<evidence type="ECO:0000313" key="2">
    <source>
        <dbReference type="Proteomes" id="UP000464178"/>
    </source>
</evidence>
<name>A0A6P2DM99_9BACT</name>
<evidence type="ECO:0000313" key="1">
    <source>
        <dbReference type="EMBL" id="VTS03250.1"/>
    </source>
</evidence>
<keyword evidence="2" id="KW-1185">Reference proteome</keyword>
<reference evidence="1 2" key="1">
    <citation type="submission" date="2019-05" db="EMBL/GenBank/DDBJ databases">
        <authorList>
            <consortium name="Science for Life Laboratories"/>
        </authorList>
    </citation>
    <scope>NUCLEOTIDE SEQUENCE [LARGE SCALE GENOMIC DNA]</scope>
    <source>
        <strain evidence="1">Soil9</strain>
    </source>
</reference>
<evidence type="ECO:0008006" key="3">
    <source>
        <dbReference type="Google" id="ProtNLM"/>
    </source>
</evidence>
<dbReference type="RefSeq" id="WP_162672971.1">
    <property type="nucleotide sequence ID" value="NZ_LR593886.1"/>
</dbReference>
<organism evidence="1 2">
    <name type="scientific">Gemmata massiliana</name>
    <dbReference type="NCBI Taxonomy" id="1210884"/>
    <lineage>
        <taxon>Bacteria</taxon>
        <taxon>Pseudomonadati</taxon>
        <taxon>Planctomycetota</taxon>
        <taxon>Planctomycetia</taxon>
        <taxon>Gemmatales</taxon>
        <taxon>Gemmataceae</taxon>
        <taxon>Gemmata</taxon>
    </lineage>
</organism>
<dbReference type="EMBL" id="LR593886">
    <property type="protein sequence ID" value="VTS03250.1"/>
    <property type="molecule type" value="Genomic_DNA"/>
</dbReference>
<dbReference type="Proteomes" id="UP000464178">
    <property type="component" value="Chromosome"/>
</dbReference>
<accession>A0A6P2DM99</accession>
<gene>
    <name evidence="1" type="ORF">SOIL9_72460</name>
</gene>
<sequence>MPSTLVSWPRPHFAPGGGDPFLFFVVFGNFDLNKSFSVSRYRSRGPGEWLEVLRVNRAEAPEETAEYQSGPLWEQIRRDAPVTVAEAERAPHTVVVRGTMTDPNTLDYFRDAIGLVSWLIDCGGTSIYDPQRLWLWSADEWRDEVVAPGEPQPLAHTVILVSDDEKPETTWLHTRGMRQYGRPDLSVRGVGSLYLDAVTELIERFTAFQALGGVIREGEAIRMDSLPPGGVCHLRGSLEDPDFNNFHVAIEWANGAIGD</sequence>
<protein>
    <recommendedName>
        <fullName evidence="3">DUF4261 domain-containing protein</fullName>
    </recommendedName>
</protein>
<dbReference type="AlphaFoldDB" id="A0A6P2DM99"/>